<name>A0A6B2LTP0_9EUKA</name>
<evidence type="ECO:0000313" key="1">
    <source>
        <dbReference type="EMBL" id="NDV40317.1"/>
    </source>
</evidence>
<sequence length="94" mass="10538">MTTYFPATEGYGVAPQTFPESNLESIDFSVTFVVLEKDVPVFFLEVKAPANLRMIARRQSADAQMRSRFHSILNQCPLEELHGICAFGTHIATM</sequence>
<accession>A0A6B2LTP0</accession>
<reference evidence="1" key="1">
    <citation type="journal article" date="2020" name="J. Eukaryot. Microbiol.">
        <title>De novo Sequencing, Assembly and Annotation of the Transcriptome for the Free-Living Testate Amoeba Arcella intermedia.</title>
        <authorList>
            <person name="Ribeiro G.M."/>
            <person name="Porfirio-Sousa A.L."/>
            <person name="Maurer-Alcala X.X."/>
            <person name="Katz L.A."/>
            <person name="Lahr D.J.G."/>
        </authorList>
    </citation>
    <scope>NUCLEOTIDE SEQUENCE</scope>
</reference>
<protein>
    <submittedName>
        <fullName evidence="1">Uncharacterized protein</fullName>
    </submittedName>
</protein>
<organism evidence="1">
    <name type="scientific">Arcella intermedia</name>
    <dbReference type="NCBI Taxonomy" id="1963864"/>
    <lineage>
        <taxon>Eukaryota</taxon>
        <taxon>Amoebozoa</taxon>
        <taxon>Tubulinea</taxon>
        <taxon>Elardia</taxon>
        <taxon>Arcellinida</taxon>
        <taxon>Sphaerothecina</taxon>
        <taxon>Arcellidae</taxon>
        <taxon>Arcella</taxon>
    </lineage>
</organism>
<dbReference type="EMBL" id="GIBP01011348">
    <property type="protein sequence ID" value="NDV40317.1"/>
    <property type="molecule type" value="Transcribed_RNA"/>
</dbReference>
<dbReference type="AlphaFoldDB" id="A0A6B2LTP0"/>
<proteinExistence type="predicted"/>